<dbReference type="PANTHER" id="PTHR12117:SF0">
    <property type="entry name" value="PROLYL 3-HYDROXYLASE OGFOD1"/>
    <property type="match status" value="1"/>
</dbReference>
<dbReference type="InterPro" id="IPR051842">
    <property type="entry name" value="uS12_prolyl_hydroxylase"/>
</dbReference>
<protein>
    <recommendedName>
        <fullName evidence="1">Prolyl 4-hydroxylase alpha subunit Fe(2+) 2OG dioxygenase domain-containing protein</fullName>
    </recommendedName>
</protein>
<name>A0A091BDN4_9GAMM</name>
<dbReference type="Gene3D" id="2.60.120.620">
    <property type="entry name" value="q2cbj1_9rhob like domain"/>
    <property type="match status" value="1"/>
</dbReference>
<dbReference type="Proteomes" id="UP000029391">
    <property type="component" value="Unassembled WGS sequence"/>
</dbReference>
<dbReference type="Pfam" id="PF13640">
    <property type="entry name" value="2OG-FeII_Oxy_3"/>
    <property type="match status" value="1"/>
</dbReference>
<sequence>MFDSAVRAALAAHAETFRTATPFRHVVIDGFLRDDVARAMLQAFPGFDPRYAKDEHGRVGGKAVREHVRELPEPYPQLDAWLASADFLDAISVITGIPDLRHDPDYVGGGTHENVDGQALEAHVDFNYHPRTGQHRRLNLIVYLNPEWDEAWGGVLELSEDPWSANPAKKRIVPRFNRAVLFETSEQSWHGFPRITLPVERRGLSRRSFAIYLYTDERPAEETAPPHATVYVPEARPEHLVAGHVLAAADVAELDRRFAAARGQLQFLYGREKEDAQRLANLQRELMEARAAWRPPLLGHARAPQPPQGLWPDGWCEREAALTLVPAQPVTGLEVVLWVPPALHGARLSVRAGEVAAELVLQADTTPTLSLALCAGADAPLPIILRTDSDWQPDGDARRLAVLLRELRLHHA</sequence>
<dbReference type="eggNOG" id="COG3751">
    <property type="taxonomic scope" value="Bacteria"/>
</dbReference>
<dbReference type="OrthoDB" id="9783171at2"/>
<dbReference type="PANTHER" id="PTHR12117">
    <property type="entry name" value="HISTONE ACETYLTRANSFERASE COMPLEX"/>
    <property type="match status" value="1"/>
</dbReference>
<evidence type="ECO:0000313" key="3">
    <source>
        <dbReference type="Proteomes" id="UP000029391"/>
    </source>
</evidence>
<dbReference type="AlphaFoldDB" id="A0A091BDN4"/>
<gene>
    <name evidence="2" type="ORF">P873_09730</name>
</gene>
<organism evidence="2 3">
    <name type="scientific">Arenimonas composti TR7-09 = DSM 18010</name>
    <dbReference type="NCBI Taxonomy" id="1121013"/>
    <lineage>
        <taxon>Bacteria</taxon>
        <taxon>Pseudomonadati</taxon>
        <taxon>Pseudomonadota</taxon>
        <taxon>Gammaproteobacteria</taxon>
        <taxon>Lysobacterales</taxon>
        <taxon>Lysobacteraceae</taxon>
        <taxon>Arenimonas</taxon>
    </lineage>
</organism>
<dbReference type="EMBL" id="AWXU01000031">
    <property type="protein sequence ID" value="KFN49637.1"/>
    <property type="molecule type" value="Genomic_DNA"/>
</dbReference>
<comment type="caution">
    <text evidence="2">The sequence shown here is derived from an EMBL/GenBank/DDBJ whole genome shotgun (WGS) entry which is preliminary data.</text>
</comment>
<dbReference type="InterPro" id="IPR044862">
    <property type="entry name" value="Pro_4_hyd_alph_FE2OG_OXY"/>
</dbReference>
<dbReference type="GO" id="GO:0031543">
    <property type="term" value="F:peptidyl-proline dioxygenase activity"/>
    <property type="evidence" value="ECO:0007669"/>
    <property type="project" value="TreeGrafter"/>
</dbReference>
<proteinExistence type="predicted"/>
<dbReference type="GO" id="GO:0005737">
    <property type="term" value="C:cytoplasm"/>
    <property type="evidence" value="ECO:0007669"/>
    <property type="project" value="TreeGrafter"/>
</dbReference>
<accession>A0A091BDN4</accession>
<reference evidence="2 3" key="1">
    <citation type="submission" date="2013-09" db="EMBL/GenBank/DDBJ databases">
        <title>Genome sequencing of Arenimonas composti.</title>
        <authorList>
            <person name="Chen F."/>
            <person name="Wang G."/>
        </authorList>
    </citation>
    <scope>NUCLEOTIDE SEQUENCE [LARGE SCALE GENOMIC DNA]</scope>
    <source>
        <strain evidence="2 3">TR7-09</strain>
    </source>
</reference>
<evidence type="ECO:0000259" key="1">
    <source>
        <dbReference type="Pfam" id="PF13640"/>
    </source>
</evidence>
<dbReference type="GO" id="GO:0006449">
    <property type="term" value="P:regulation of translational termination"/>
    <property type="evidence" value="ECO:0007669"/>
    <property type="project" value="TreeGrafter"/>
</dbReference>
<evidence type="ECO:0000313" key="2">
    <source>
        <dbReference type="EMBL" id="KFN49637.1"/>
    </source>
</evidence>
<dbReference type="RefSeq" id="WP_051239340.1">
    <property type="nucleotide sequence ID" value="NZ_AUFF01000001.1"/>
</dbReference>
<dbReference type="STRING" id="1121013.GCA_000426365_00086"/>
<keyword evidence="3" id="KW-1185">Reference proteome</keyword>
<feature type="domain" description="Prolyl 4-hydroxylase alpha subunit Fe(2+) 2OG dioxygenase" evidence="1">
    <location>
        <begin position="116"/>
        <end position="213"/>
    </location>
</feature>